<gene>
    <name evidence="2" type="ORF">KHLLAP_LOCUS6590</name>
</gene>
<evidence type="ECO:0000256" key="1">
    <source>
        <dbReference type="SAM" id="MobiDB-lite"/>
    </source>
</evidence>
<evidence type="ECO:0000313" key="2">
    <source>
        <dbReference type="EMBL" id="CAJ2506122.1"/>
    </source>
</evidence>
<reference evidence="2" key="1">
    <citation type="submission" date="2023-10" db="EMBL/GenBank/DDBJ databases">
        <authorList>
            <person name="Hackl T."/>
        </authorList>
    </citation>
    <scope>NUCLEOTIDE SEQUENCE</scope>
</reference>
<comment type="caution">
    <text evidence="2">The sequence shown here is derived from an EMBL/GenBank/DDBJ whole genome shotgun (WGS) entry which is preliminary data.</text>
</comment>
<keyword evidence="3" id="KW-1185">Reference proteome</keyword>
<evidence type="ECO:0000313" key="3">
    <source>
        <dbReference type="Proteomes" id="UP001295740"/>
    </source>
</evidence>
<dbReference type="EMBL" id="CAUWAG010000008">
    <property type="protein sequence ID" value="CAJ2506122.1"/>
    <property type="molecule type" value="Genomic_DNA"/>
</dbReference>
<name>A0AAI8YIM5_9PEZI</name>
<dbReference type="AlphaFoldDB" id="A0AAI8YIM5"/>
<feature type="region of interest" description="Disordered" evidence="1">
    <location>
        <begin position="32"/>
        <end position="53"/>
    </location>
</feature>
<dbReference type="Proteomes" id="UP001295740">
    <property type="component" value="Unassembled WGS sequence"/>
</dbReference>
<proteinExistence type="predicted"/>
<protein>
    <submittedName>
        <fullName evidence="2">Uu.00g002520.m01.CDS01</fullName>
    </submittedName>
</protein>
<organism evidence="2 3">
    <name type="scientific">Anthostomella pinea</name>
    <dbReference type="NCBI Taxonomy" id="933095"/>
    <lineage>
        <taxon>Eukaryota</taxon>
        <taxon>Fungi</taxon>
        <taxon>Dikarya</taxon>
        <taxon>Ascomycota</taxon>
        <taxon>Pezizomycotina</taxon>
        <taxon>Sordariomycetes</taxon>
        <taxon>Xylariomycetidae</taxon>
        <taxon>Xylariales</taxon>
        <taxon>Xylariaceae</taxon>
        <taxon>Anthostomella</taxon>
    </lineage>
</organism>
<accession>A0AAI8YIM5</accession>
<sequence>MACTIGTSIYARISYFQQAAPYLTKAIETTEVDGNSSGSNLPHVSALSITASS</sequence>